<evidence type="ECO:0000313" key="1">
    <source>
        <dbReference type="EMBL" id="MBC1184683.1"/>
    </source>
</evidence>
<reference evidence="1 2" key="1">
    <citation type="submission" date="2020-04" db="EMBL/GenBank/DDBJ databases">
        <title>The draft genome of Kluyvera sichuanensis strain SCKS090646.</title>
        <authorList>
            <person name="Wei L."/>
            <person name="Liu L."/>
            <person name="Feng Y."/>
            <person name="Zong Z."/>
        </authorList>
    </citation>
    <scope>NUCLEOTIDE SEQUENCE [LARGE SCALE GENOMIC DNA]</scope>
    <source>
        <strain evidence="1 2">090646</strain>
    </source>
</reference>
<dbReference type="InterPro" id="IPR011008">
    <property type="entry name" value="Dimeric_a/b-barrel"/>
</dbReference>
<dbReference type="RefSeq" id="WP_185666488.1">
    <property type="nucleotide sequence ID" value="NZ_JABBJF010000002.1"/>
</dbReference>
<evidence type="ECO:0000313" key="2">
    <source>
        <dbReference type="Proteomes" id="UP000607331"/>
    </source>
</evidence>
<gene>
    <name evidence="1" type="ORF">HII27_03030</name>
</gene>
<name>A0ABR6RNH8_9ENTR</name>
<organism evidence="1 2">
    <name type="scientific">Kluyvera sichuanensis</name>
    <dbReference type="NCBI Taxonomy" id="2725494"/>
    <lineage>
        <taxon>Bacteria</taxon>
        <taxon>Pseudomonadati</taxon>
        <taxon>Pseudomonadota</taxon>
        <taxon>Gammaproteobacteria</taxon>
        <taxon>Enterobacterales</taxon>
        <taxon>Enterobacteriaceae</taxon>
        <taxon>Kluyvera</taxon>
    </lineage>
</organism>
<comment type="caution">
    <text evidence="1">The sequence shown here is derived from an EMBL/GenBank/DDBJ whole genome shotgun (WGS) entry which is preliminary data.</text>
</comment>
<accession>A0ABR6RNH8</accession>
<dbReference type="Gene3D" id="3.30.70.100">
    <property type="match status" value="1"/>
</dbReference>
<evidence type="ECO:0008006" key="3">
    <source>
        <dbReference type="Google" id="ProtNLM"/>
    </source>
</evidence>
<sequence>MSLWQATFIFAKKEYDAEFHALNDIIEQATLASSGYLGMESYQSADGLRLINNYYWSDKAGMEASIHNAHHVEAKGKSERWLAGYQVIIAEISTVHNHALSHPLQAVSR</sequence>
<protein>
    <recommendedName>
        <fullName evidence="3">Antibiotic biosynthesis monooxygenase</fullName>
    </recommendedName>
</protein>
<dbReference type="Proteomes" id="UP000607331">
    <property type="component" value="Unassembled WGS sequence"/>
</dbReference>
<proteinExistence type="predicted"/>
<keyword evidence="2" id="KW-1185">Reference proteome</keyword>
<dbReference type="EMBL" id="JABBJF010000002">
    <property type="protein sequence ID" value="MBC1184683.1"/>
    <property type="molecule type" value="Genomic_DNA"/>
</dbReference>
<dbReference type="SUPFAM" id="SSF54909">
    <property type="entry name" value="Dimeric alpha+beta barrel"/>
    <property type="match status" value="1"/>
</dbReference>